<feature type="transmembrane region" description="Helical" evidence="2">
    <location>
        <begin position="12"/>
        <end position="32"/>
    </location>
</feature>
<organism evidence="3 4">
    <name type="scientific">Aquimarina aggregata</name>
    <dbReference type="NCBI Taxonomy" id="1642818"/>
    <lineage>
        <taxon>Bacteria</taxon>
        <taxon>Pseudomonadati</taxon>
        <taxon>Bacteroidota</taxon>
        <taxon>Flavobacteriia</taxon>
        <taxon>Flavobacteriales</taxon>
        <taxon>Flavobacteriaceae</taxon>
        <taxon>Aquimarina</taxon>
    </lineage>
</organism>
<dbReference type="EMBL" id="LQRT01000002">
    <property type="protein sequence ID" value="KZS42204.1"/>
    <property type="molecule type" value="Genomic_DNA"/>
</dbReference>
<reference evidence="3 4" key="1">
    <citation type="submission" date="2016-01" db="EMBL/GenBank/DDBJ databases">
        <title>The draft genome sequence of Aquimarina sp. RZW4-3-2.</title>
        <authorList>
            <person name="Wang Y."/>
        </authorList>
    </citation>
    <scope>NUCLEOTIDE SEQUENCE [LARGE SCALE GENOMIC DNA]</scope>
    <source>
        <strain evidence="3 4">RZW4-3-2</strain>
    </source>
</reference>
<feature type="compositionally biased region" description="Polar residues" evidence="1">
    <location>
        <begin position="54"/>
        <end position="76"/>
    </location>
</feature>
<dbReference type="Proteomes" id="UP000076715">
    <property type="component" value="Unassembled WGS sequence"/>
</dbReference>
<keyword evidence="2" id="KW-1133">Transmembrane helix</keyword>
<dbReference type="OrthoDB" id="9807941at2"/>
<comment type="caution">
    <text evidence="3">The sequence shown here is derived from an EMBL/GenBank/DDBJ whole genome shotgun (WGS) entry which is preliminary data.</text>
</comment>
<keyword evidence="4" id="KW-1185">Reference proteome</keyword>
<evidence type="ECO:0000256" key="2">
    <source>
        <dbReference type="SAM" id="Phobius"/>
    </source>
</evidence>
<proteinExistence type="predicted"/>
<dbReference type="AlphaFoldDB" id="A0A162CU26"/>
<evidence type="ECO:0000313" key="4">
    <source>
        <dbReference type="Proteomes" id="UP000076715"/>
    </source>
</evidence>
<protein>
    <recommendedName>
        <fullName evidence="5">NADH dehydrogenase</fullName>
    </recommendedName>
</protein>
<keyword evidence="2" id="KW-0812">Transmembrane</keyword>
<gene>
    <name evidence="3" type="ORF">AWE51_01810</name>
</gene>
<feature type="region of interest" description="Disordered" evidence="1">
    <location>
        <begin position="54"/>
        <end position="102"/>
    </location>
</feature>
<keyword evidence="2" id="KW-0472">Membrane</keyword>
<accession>A0A162CU26</accession>
<evidence type="ECO:0008006" key="5">
    <source>
        <dbReference type="Google" id="ProtNLM"/>
    </source>
</evidence>
<sequence>MLEFLNEANWWCLLILLILAFLLGWFLSRWALKDKYRKELDDCKKENTKLKNVSNAHAKTTFSNPTTPETSASNNDIKAIKTRDHGGIPVSSQKPSSDKKPELDFTSFGKADASQKDDLKLISGVGPFIENKLNGIGIYTFEQISKFTKKDIDTVTELIQFFPGRIERDNWKDQAKKLMKE</sequence>
<name>A0A162CU26_9FLAO</name>
<evidence type="ECO:0000313" key="3">
    <source>
        <dbReference type="EMBL" id="KZS42204.1"/>
    </source>
</evidence>
<dbReference type="RefSeq" id="WP_066309506.1">
    <property type="nucleotide sequence ID" value="NZ_CANLSS010000001.1"/>
</dbReference>
<evidence type="ECO:0000256" key="1">
    <source>
        <dbReference type="SAM" id="MobiDB-lite"/>
    </source>
</evidence>
<dbReference type="STRING" id="1642818.AWE51_01810"/>